<sequence>MPLVTYQALCIDASDVSAVKDFWADTLGYEIVEHDDGDAHLVGSEPGEEVWLNTVPEPLTVKQRVHLDVRAESMAPFADFERITKEGEFPWTTLADPEGGEFCVFTYDEPPAKKFKSTVIDAADHVAISDWWAEVIGGDVSHDDGYSPLENIPGLPTEGFDFVPVPEPKTVKNRIHWDVKLLPGVTLDDLVAAGATILTPAGAKPWTVMADPEGNEFCVFPSE</sequence>
<dbReference type="SUPFAM" id="SSF54593">
    <property type="entry name" value="Glyoxalase/Bleomycin resistance protein/Dihydroxybiphenyl dioxygenase"/>
    <property type="match status" value="1"/>
</dbReference>
<protein>
    <submittedName>
        <fullName evidence="2">VOC family protein</fullName>
    </submittedName>
</protein>
<dbReference type="RefSeq" id="WP_149688990.1">
    <property type="nucleotide sequence ID" value="NZ_SDPQ02000002.1"/>
</dbReference>
<dbReference type="CDD" id="cd06587">
    <property type="entry name" value="VOC"/>
    <property type="match status" value="1"/>
</dbReference>
<comment type="caution">
    <text evidence="2">The sequence shown here is derived from an EMBL/GenBank/DDBJ whole genome shotgun (WGS) entry which is preliminary data.</text>
</comment>
<name>A0A5M4FEA8_9ACTN</name>
<dbReference type="EMBL" id="SDPQ02000002">
    <property type="protein sequence ID" value="KAA1397540.1"/>
    <property type="molecule type" value="Genomic_DNA"/>
</dbReference>
<dbReference type="PANTHER" id="PTHR35908:SF1">
    <property type="entry name" value="CONSERVED PROTEIN"/>
    <property type="match status" value="1"/>
</dbReference>
<dbReference type="InterPro" id="IPR029068">
    <property type="entry name" value="Glyas_Bleomycin-R_OHBP_Dase"/>
</dbReference>
<evidence type="ECO:0000313" key="2">
    <source>
        <dbReference type="EMBL" id="KAA1397540.1"/>
    </source>
</evidence>
<proteinExistence type="predicted"/>
<accession>A0A5M4FEA8</accession>
<dbReference type="OrthoDB" id="3212826at2"/>
<dbReference type="PANTHER" id="PTHR35908">
    <property type="entry name" value="HYPOTHETICAL FUSION PROTEIN"/>
    <property type="match status" value="1"/>
</dbReference>
<keyword evidence="3" id="KW-1185">Reference proteome</keyword>
<organism evidence="2 3">
    <name type="scientific">Aeromicrobium ginsengisoli</name>
    <dbReference type="NCBI Taxonomy" id="363867"/>
    <lineage>
        <taxon>Bacteria</taxon>
        <taxon>Bacillati</taxon>
        <taxon>Actinomycetota</taxon>
        <taxon>Actinomycetes</taxon>
        <taxon>Propionibacteriales</taxon>
        <taxon>Nocardioidaceae</taxon>
        <taxon>Aeromicrobium</taxon>
    </lineage>
</organism>
<reference evidence="2" key="1">
    <citation type="submission" date="2019-09" db="EMBL/GenBank/DDBJ databases">
        <authorList>
            <person name="Li J."/>
        </authorList>
    </citation>
    <scope>NUCLEOTIDE SEQUENCE [LARGE SCALE GENOMIC DNA]</scope>
    <source>
        <strain evidence="2">JCM 14732</strain>
    </source>
</reference>
<evidence type="ECO:0000259" key="1">
    <source>
        <dbReference type="Pfam" id="PF18029"/>
    </source>
</evidence>
<gene>
    <name evidence="2" type="ORF">ESP70_009215</name>
</gene>
<dbReference type="Proteomes" id="UP000380867">
    <property type="component" value="Unassembled WGS sequence"/>
</dbReference>
<evidence type="ECO:0000313" key="3">
    <source>
        <dbReference type="Proteomes" id="UP000380867"/>
    </source>
</evidence>
<dbReference type="Gene3D" id="3.10.180.10">
    <property type="entry name" value="2,3-Dihydroxybiphenyl 1,2-Dioxygenase, domain 1"/>
    <property type="match status" value="2"/>
</dbReference>
<dbReference type="Pfam" id="PF18029">
    <property type="entry name" value="Glyoxalase_6"/>
    <property type="match status" value="2"/>
</dbReference>
<feature type="domain" description="Glyoxalase-like" evidence="1">
    <location>
        <begin position="118"/>
        <end position="220"/>
    </location>
</feature>
<dbReference type="AlphaFoldDB" id="A0A5M4FEA8"/>
<feature type="domain" description="Glyoxalase-like" evidence="1">
    <location>
        <begin position="9"/>
        <end position="105"/>
    </location>
</feature>
<dbReference type="InterPro" id="IPR041581">
    <property type="entry name" value="Glyoxalase_6"/>
</dbReference>